<keyword evidence="3" id="KW-1185">Reference proteome</keyword>
<dbReference type="PANTHER" id="PTHR42867">
    <property type="entry name" value="MEMBRANE PROTEIN-RELATED"/>
    <property type="match status" value="1"/>
</dbReference>
<evidence type="ECO:0000313" key="3">
    <source>
        <dbReference type="Proteomes" id="UP000273083"/>
    </source>
</evidence>
<feature type="transmembrane region" description="Helical" evidence="1">
    <location>
        <begin position="206"/>
        <end position="225"/>
    </location>
</feature>
<gene>
    <name evidence="2" type="ORF">EDD66_101134</name>
</gene>
<dbReference type="OrthoDB" id="9784805at2"/>
<dbReference type="Pfam" id="PF07136">
    <property type="entry name" value="DUF1385"/>
    <property type="match status" value="1"/>
</dbReference>
<evidence type="ECO:0000313" key="2">
    <source>
        <dbReference type="EMBL" id="ROR31517.1"/>
    </source>
</evidence>
<dbReference type="RefSeq" id="WP_123607615.1">
    <property type="nucleotide sequence ID" value="NZ_RJVG01000001.1"/>
</dbReference>
<proteinExistence type="predicted"/>
<evidence type="ECO:0000256" key="1">
    <source>
        <dbReference type="SAM" id="Phobius"/>
    </source>
</evidence>
<keyword evidence="1" id="KW-0472">Membrane</keyword>
<feature type="transmembrane region" description="Helical" evidence="1">
    <location>
        <begin position="141"/>
        <end position="161"/>
    </location>
</feature>
<dbReference type="Proteomes" id="UP000273083">
    <property type="component" value="Unassembled WGS sequence"/>
</dbReference>
<organism evidence="2 3">
    <name type="scientific">Mobilisporobacter senegalensis</name>
    <dbReference type="NCBI Taxonomy" id="1329262"/>
    <lineage>
        <taxon>Bacteria</taxon>
        <taxon>Bacillati</taxon>
        <taxon>Bacillota</taxon>
        <taxon>Clostridia</taxon>
        <taxon>Lachnospirales</taxon>
        <taxon>Lachnospiraceae</taxon>
        <taxon>Mobilisporobacter</taxon>
    </lineage>
</organism>
<comment type="caution">
    <text evidence="2">The sequence shown here is derived from an EMBL/GenBank/DDBJ whole genome shotgun (WGS) entry which is preliminary data.</text>
</comment>
<reference evidence="2 3" key="1">
    <citation type="submission" date="2018-11" db="EMBL/GenBank/DDBJ databases">
        <title>Genomic Encyclopedia of Type Strains, Phase IV (KMG-IV): sequencing the most valuable type-strain genomes for metagenomic binning, comparative biology and taxonomic classification.</title>
        <authorList>
            <person name="Goeker M."/>
        </authorList>
    </citation>
    <scope>NUCLEOTIDE SEQUENCE [LARGE SCALE GENOMIC DNA]</scope>
    <source>
        <strain evidence="2 3">DSM 26537</strain>
    </source>
</reference>
<protein>
    <submittedName>
        <fullName evidence="2">Uncharacterized protein YqhQ</fullName>
    </submittedName>
</protein>
<dbReference type="AlphaFoldDB" id="A0A3N1Y2M5"/>
<accession>A0A3N1Y2M5</accession>
<sequence>MKSSGIGGQAVIEGVMMKNKDVYAVAVRKPGKEIAIEKSTFVSISEKYKLFKLPIFRGILAFIESMMIGMKTLTFSASFYEEEEIKPGKIETAFTKVFKEKAEKIVMGFTILLSIVMAIGIFMLLPFFIAEFFQSHIESQVTLAIIEGFIRILIFITYVVAISQMKDIKRVFQYHGAEHKTINCIEHGLELTVENVRIQSKEHKRCGTSFMLIVMFFSILFFLFIRTDTVWLRVIIRLLLVPVIAGVSYEFIRLAGKSDSKLVGILSKPGLWLQGLTTKEPEDDMIEVAIQSVEAVFDWKAYLAENTTVAEQEPVKVNEEFSVAKESLLQDEDEDEDDEILRALDKYFIENQKSNE</sequence>
<feature type="transmembrane region" description="Helical" evidence="1">
    <location>
        <begin position="231"/>
        <end position="252"/>
    </location>
</feature>
<dbReference type="EMBL" id="RJVG01000001">
    <property type="protein sequence ID" value="ROR31517.1"/>
    <property type="molecule type" value="Genomic_DNA"/>
</dbReference>
<dbReference type="InterPro" id="IPR010787">
    <property type="entry name" value="DUF1385"/>
</dbReference>
<dbReference type="PANTHER" id="PTHR42867:SF1">
    <property type="entry name" value="MEMBRANE PROTEIN-RELATED"/>
    <property type="match status" value="1"/>
</dbReference>
<name>A0A3N1Y2M5_9FIRM</name>
<feature type="transmembrane region" description="Helical" evidence="1">
    <location>
        <begin position="105"/>
        <end position="129"/>
    </location>
</feature>
<keyword evidence="1" id="KW-1133">Transmembrane helix</keyword>
<keyword evidence="1" id="KW-0812">Transmembrane</keyword>